<feature type="coiled-coil region" evidence="1">
    <location>
        <begin position="2"/>
        <end position="65"/>
    </location>
</feature>
<evidence type="ECO:0000313" key="3">
    <source>
        <dbReference type="Proteomes" id="UP001140510"/>
    </source>
</evidence>
<dbReference type="OrthoDB" id="10255512at2759"/>
<evidence type="ECO:0000256" key="1">
    <source>
        <dbReference type="SAM" id="Coils"/>
    </source>
</evidence>
<accession>A0A9W9D9A6</accession>
<name>A0A9W9D9A6_9PLEO</name>
<comment type="caution">
    <text evidence="2">The sequence shown here is derived from an EMBL/GenBank/DDBJ whole genome shotgun (WGS) entry which is preliminary data.</text>
</comment>
<sequence>MIVLLQDTISESNRENEDLIRKSKAHLNIAYEVLESHTNTVKASVQDLDQKNKDLQDSNTSLSKENTKLFASIYNLNRNRSSLRSLFARSDRHASDLEAKLAYVQEISAANAQKATLSATALQNAGSKTTTLKEQIDYYKDLISSNDSLQRLAIDETQDQLFRLSALEEDRLQLEWQNTDIELQEQAITRVAKAKNLQEEVT</sequence>
<proteinExistence type="predicted"/>
<protein>
    <submittedName>
        <fullName evidence="2">Uncharacterized protein</fullName>
    </submittedName>
</protein>
<dbReference type="EMBL" id="JAPEVA010000025">
    <property type="protein sequence ID" value="KAJ4406726.1"/>
    <property type="molecule type" value="Genomic_DNA"/>
</dbReference>
<dbReference type="AlphaFoldDB" id="A0A9W9D9A6"/>
<organism evidence="2 3">
    <name type="scientific">Didymella pomorum</name>
    <dbReference type="NCBI Taxonomy" id="749634"/>
    <lineage>
        <taxon>Eukaryota</taxon>
        <taxon>Fungi</taxon>
        <taxon>Dikarya</taxon>
        <taxon>Ascomycota</taxon>
        <taxon>Pezizomycotina</taxon>
        <taxon>Dothideomycetes</taxon>
        <taxon>Pleosporomycetidae</taxon>
        <taxon>Pleosporales</taxon>
        <taxon>Pleosporineae</taxon>
        <taxon>Didymellaceae</taxon>
        <taxon>Didymella</taxon>
    </lineage>
</organism>
<evidence type="ECO:0000313" key="2">
    <source>
        <dbReference type="EMBL" id="KAJ4406726.1"/>
    </source>
</evidence>
<gene>
    <name evidence="2" type="ORF">N0V91_004416</name>
</gene>
<keyword evidence="3" id="KW-1185">Reference proteome</keyword>
<keyword evidence="1" id="KW-0175">Coiled coil</keyword>
<reference evidence="2" key="1">
    <citation type="submission" date="2022-10" db="EMBL/GenBank/DDBJ databases">
        <title>Tapping the CABI collections for fungal endophytes: first genome assemblies for Collariella, Neodidymelliopsis, Ascochyta clinopodiicola, Didymella pomorum, Didymosphaeria variabile, Neocosmospora piperis and Neocucurbitaria cava.</title>
        <authorList>
            <person name="Hill R."/>
        </authorList>
    </citation>
    <scope>NUCLEOTIDE SEQUENCE</scope>
    <source>
        <strain evidence="2">IMI 355091</strain>
    </source>
</reference>
<dbReference type="Proteomes" id="UP001140510">
    <property type="component" value="Unassembled WGS sequence"/>
</dbReference>